<dbReference type="PANTHER" id="PTHR15710">
    <property type="entry name" value="E3 UBIQUITIN-PROTEIN LIGASE PRAJA"/>
    <property type="match status" value="1"/>
</dbReference>
<dbReference type="SMART" id="SM00184">
    <property type="entry name" value="RING"/>
    <property type="match status" value="1"/>
</dbReference>
<comment type="catalytic activity">
    <reaction evidence="1">
        <text>S-ubiquitinyl-[E2 ubiquitin-conjugating enzyme]-L-cysteine + [acceptor protein]-L-lysine = [E2 ubiquitin-conjugating enzyme]-L-cysteine + N(6)-ubiquitinyl-[acceptor protein]-L-lysine.</text>
        <dbReference type="EC" id="2.3.2.27"/>
    </reaction>
</comment>
<keyword evidence="5" id="KW-0862">Zinc</keyword>
<evidence type="ECO:0000256" key="1">
    <source>
        <dbReference type="ARBA" id="ARBA00000900"/>
    </source>
</evidence>
<keyword evidence="3" id="KW-0479">Metal-binding</keyword>
<dbReference type="GO" id="GO:0008270">
    <property type="term" value="F:zinc ion binding"/>
    <property type="evidence" value="ECO:0007669"/>
    <property type="project" value="UniProtKB-KW"/>
</dbReference>
<dbReference type="Gramene" id="mRNA:MD17G0027300">
    <property type="protein sequence ID" value="CDS:MD17G0027300.1"/>
    <property type="gene ID" value="MD17G0027300"/>
</dbReference>
<evidence type="ECO:0000256" key="3">
    <source>
        <dbReference type="ARBA" id="ARBA00022723"/>
    </source>
</evidence>
<dbReference type="EMBL" id="RDQH01000343">
    <property type="protein sequence ID" value="RXH69468.1"/>
    <property type="molecule type" value="Genomic_DNA"/>
</dbReference>
<dbReference type="EC" id="2.3.2.27" evidence="2"/>
<keyword evidence="9" id="KW-1185">Reference proteome</keyword>
<evidence type="ECO:0000313" key="9">
    <source>
        <dbReference type="Proteomes" id="UP000290289"/>
    </source>
</evidence>
<dbReference type="AlphaFoldDB" id="A0A498HDD1"/>
<dbReference type="InterPro" id="IPR001841">
    <property type="entry name" value="Znf_RING"/>
</dbReference>
<dbReference type="Proteomes" id="UP000290289">
    <property type="component" value="Chromosome 17"/>
</dbReference>
<evidence type="ECO:0000256" key="2">
    <source>
        <dbReference type="ARBA" id="ARBA00012483"/>
    </source>
</evidence>
<name>A0A498HDD1_MALDO</name>
<organism evidence="8 9">
    <name type="scientific">Malus domestica</name>
    <name type="common">Apple</name>
    <name type="synonym">Pyrus malus</name>
    <dbReference type="NCBI Taxonomy" id="3750"/>
    <lineage>
        <taxon>Eukaryota</taxon>
        <taxon>Viridiplantae</taxon>
        <taxon>Streptophyta</taxon>
        <taxon>Embryophyta</taxon>
        <taxon>Tracheophyta</taxon>
        <taxon>Spermatophyta</taxon>
        <taxon>Magnoliopsida</taxon>
        <taxon>eudicotyledons</taxon>
        <taxon>Gunneridae</taxon>
        <taxon>Pentapetalae</taxon>
        <taxon>rosids</taxon>
        <taxon>fabids</taxon>
        <taxon>Rosales</taxon>
        <taxon>Rosaceae</taxon>
        <taxon>Amygdaloideae</taxon>
        <taxon>Maleae</taxon>
        <taxon>Malus</taxon>
    </lineage>
</organism>
<protein>
    <recommendedName>
        <fullName evidence="2">RING-type E3 ubiquitin transferase</fullName>
        <ecNumber evidence="2">2.3.2.27</ecNumber>
    </recommendedName>
</protein>
<evidence type="ECO:0000313" key="8">
    <source>
        <dbReference type="EMBL" id="RXH69468.1"/>
    </source>
</evidence>
<dbReference type="OrthoDB" id="1164328at2759"/>
<evidence type="ECO:0000256" key="6">
    <source>
        <dbReference type="PROSITE-ProRule" id="PRU00175"/>
    </source>
</evidence>
<dbReference type="GO" id="GO:0005737">
    <property type="term" value="C:cytoplasm"/>
    <property type="evidence" value="ECO:0007669"/>
    <property type="project" value="TreeGrafter"/>
</dbReference>
<comment type="caution">
    <text evidence="8">The sequence shown here is derived from an EMBL/GenBank/DDBJ whole genome shotgun (WGS) entry which is preliminary data.</text>
</comment>
<evidence type="ECO:0000256" key="5">
    <source>
        <dbReference type="ARBA" id="ARBA00022833"/>
    </source>
</evidence>
<proteinExistence type="predicted"/>
<dbReference type="SMR" id="A0A498HDD1"/>
<feature type="domain" description="RING-type" evidence="7">
    <location>
        <begin position="89"/>
        <end position="130"/>
    </location>
</feature>
<keyword evidence="4 6" id="KW-0863">Zinc-finger</keyword>
<dbReference type="PANTHER" id="PTHR15710:SF45">
    <property type="entry name" value="RING-TYPE DOMAIN-CONTAINING PROTEIN"/>
    <property type="match status" value="1"/>
</dbReference>
<dbReference type="GO" id="GO:0016567">
    <property type="term" value="P:protein ubiquitination"/>
    <property type="evidence" value="ECO:0007669"/>
    <property type="project" value="TreeGrafter"/>
</dbReference>
<sequence>MMNDGDEEAPFDLEIPLHLRRLQMEVARRHIRRYLEARDDNLIHSNINYFNHNIGNRFREPSSAAAAAASKASIDAMPRVTITVVGADCAICMGDLEIGGEAREMPCKHRFHSPCIEAWLCRRASCPLCRFPVPKEEHH</sequence>
<dbReference type="PROSITE" id="PS50089">
    <property type="entry name" value="ZF_RING_2"/>
    <property type="match status" value="1"/>
</dbReference>
<evidence type="ECO:0000256" key="4">
    <source>
        <dbReference type="ARBA" id="ARBA00022771"/>
    </source>
</evidence>
<dbReference type="GO" id="GO:0061630">
    <property type="term" value="F:ubiquitin protein ligase activity"/>
    <property type="evidence" value="ECO:0007669"/>
    <property type="project" value="UniProtKB-EC"/>
</dbReference>
<evidence type="ECO:0000259" key="7">
    <source>
        <dbReference type="PROSITE" id="PS50089"/>
    </source>
</evidence>
<gene>
    <name evidence="8" type="ORF">DVH24_037252</name>
</gene>
<accession>A0A498HDD1</accession>
<dbReference type="InterPro" id="IPR013083">
    <property type="entry name" value="Znf_RING/FYVE/PHD"/>
</dbReference>
<dbReference type="Gene3D" id="3.30.40.10">
    <property type="entry name" value="Zinc/RING finger domain, C3HC4 (zinc finger)"/>
    <property type="match status" value="1"/>
</dbReference>
<reference evidence="8 9" key="1">
    <citation type="submission" date="2018-10" db="EMBL/GenBank/DDBJ databases">
        <title>A high-quality apple genome assembly.</title>
        <authorList>
            <person name="Hu J."/>
        </authorList>
    </citation>
    <scope>NUCLEOTIDE SEQUENCE [LARGE SCALE GENOMIC DNA]</scope>
    <source>
        <strain evidence="9">cv. HFTH1</strain>
        <tissue evidence="8">Young leaf</tissue>
    </source>
</reference>
<dbReference type="Pfam" id="PF13639">
    <property type="entry name" value="zf-RING_2"/>
    <property type="match status" value="1"/>
</dbReference>
<dbReference type="SUPFAM" id="SSF57850">
    <property type="entry name" value="RING/U-box"/>
    <property type="match status" value="1"/>
</dbReference>